<dbReference type="Pfam" id="PF12866">
    <property type="entry name" value="DUF3823"/>
    <property type="match status" value="1"/>
</dbReference>
<protein>
    <recommendedName>
        <fullName evidence="6">DUF3823 domain-containing protein</fullName>
    </recommendedName>
</protein>
<evidence type="ECO:0000259" key="3">
    <source>
        <dbReference type="Pfam" id="PF18003"/>
    </source>
</evidence>
<gene>
    <name evidence="4" type="ORF">SAMN05444362_10163</name>
</gene>
<evidence type="ECO:0000259" key="2">
    <source>
        <dbReference type="Pfam" id="PF12866"/>
    </source>
</evidence>
<keyword evidence="5" id="KW-1185">Reference proteome</keyword>
<dbReference type="AlphaFoldDB" id="A0A1M4SHG3"/>
<evidence type="ECO:0000313" key="5">
    <source>
        <dbReference type="Proteomes" id="UP000184480"/>
    </source>
</evidence>
<dbReference type="InterPro" id="IPR024278">
    <property type="entry name" value="DUF3823_N"/>
</dbReference>
<evidence type="ECO:0008006" key="6">
    <source>
        <dbReference type="Google" id="ProtNLM"/>
    </source>
</evidence>
<organism evidence="4 5">
    <name type="scientific">Dysgonomonas macrotermitis</name>
    <dbReference type="NCBI Taxonomy" id="1346286"/>
    <lineage>
        <taxon>Bacteria</taxon>
        <taxon>Pseudomonadati</taxon>
        <taxon>Bacteroidota</taxon>
        <taxon>Bacteroidia</taxon>
        <taxon>Bacteroidales</taxon>
        <taxon>Dysgonomonadaceae</taxon>
        <taxon>Dysgonomonas</taxon>
    </lineage>
</organism>
<dbReference type="Pfam" id="PF18003">
    <property type="entry name" value="DUF3823_C"/>
    <property type="match status" value="1"/>
</dbReference>
<evidence type="ECO:0000313" key="4">
    <source>
        <dbReference type="EMBL" id="SHE31592.1"/>
    </source>
</evidence>
<dbReference type="Gene3D" id="2.60.40.1120">
    <property type="entry name" value="Carboxypeptidase-like, regulatory domain"/>
    <property type="match status" value="1"/>
</dbReference>
<reference evidence="5" key="1">
    <citation type="submission" date="2016-11" db="EMBL/GenBank/DDBJ databases">
        <authorList>
            <person name="Varghese N."/>
            <person name="Submissions S."/>
        </authorList>
    </citation>
    <scope>NUCLEOTIDE SEQUENCE [LARGE SCALE GENOMIC DNA]</scope>
    <source>
        <strain evidence="5">DSM 27370</strain>
    </source>
</reference>
<dbReference type="InterPro" id="IPR041186">
    <property type="entry name" value="DUF3823_C"/>
</dbReference>
<feature type="domain" description="DUF3823" evidence="3">
    <location>
        <begin position="124"/>
        <end position="227"/>
    </location>
</feature>
<dbReference type="OrthoDB" id="1433240at2"/>
<dbReference type="Gene3D" id="2.60.40.2060">
    <property type="match status" value="1"/>
</dbReference>
<dbReference type="RefSeq" id="WP_062175190.1">
    <property type="nucleotide sequence ID" value="NZ_BBXL01000001.1"/>
</dbReference>
<feature type="signal peptide" evidence="1">
    <location>
        <begin position="1"/>
        <end position="20"/>
    </location>
</feature>
<dbReference type="Proteomes" id="UP000184480">
    <property type="component" value="Unassembled WGS sequence"/>
</dbReference>
<accession>A0A1M4SHG3</accession>
<feature type="chain" id="PRO_5009907332" description="DUF3823 domain-containing protein" evidence="1">
    <location>
        <begin position="21"/>
        <end position="235"/>
    </location>
</feature>
<proteinExistence type="predicted"/>
<sequence>MKKISFIGMLFSLIMFTACEKDNYDAPSSTLTGAIMYQGDTLHLKNSEVTLRLYEPGWATSSTTYTTVYVDQYGKFSASLFGGKTYKLIRSSVGAWDLPTASDTITFVANGNVTQNIEVSPYFLIKNTTMQVSNNVVTASFNIEQIQGNAVIEYAQLCLFPNAIIDIANNKVNTADADSNINGRLANVSTGSNTITKTITESELLSYSFIYGRIGIKVQGASALLYSLPIKINLN</sequence>
<evidence type="ECO:0000256" key="1">
    <source>
        <dbReference type="SAM" id="SignalP"/>
    </source>
</evidence>
<dbReference type="PROSITE" id="PS51257">
    <property type="entry name" value="PROKAR_LIPOPROTEIN"/>
    <property type="match status" value="1"/>
</dbReference>
<keyword evidence="1" id="KW-0732">Signal</keyword>
<feature type="domain" description="DUF3823" evidence="2">
    <location>
        <begin position="29"/>
        <end position="119"/>
    </location>
</feature>
<dbReference type="STRING" id="1346286.SAMN05444362_10163"/>
<name>A0A1M4SHG3_9BACT</name>
<dbReference type="EMBL" id="FQUC01000001">
    <property type="protein sequence ID" value="SHE31592.1"/>
    <property type="molecule type" value="Genomic_DNA"/>
</dbReference>